<name>E4ZJB6_LEPMJ</name>
<keyword evidence="2" id="KW-1185">Reference proteome</keyword>
<evidence type="ECO:0000313" key="2">
    <source>
        <dbReference type="Proteomes" id="UP000002668"/>
    </source>
</evidence>
<accession>E4ZJB6</accession>
<dbReference type="AlphaFoldDB" id="E4ZJB6"/>
<reference evidence="2" key="1">
    <citation type="journal article" date="2011" name="Nat. Commun.">
        <title>Effector diversification within compartments of the Leptosphaeria maculans genome affected by Repeat-Induced Point mutations.</title>
        <authorList>
            <person name="Rouxel T."/>
            <person name="Grandaubert J."/>
            <person name="Hane J.K."/>
            <person name="Hoede C."/>
            <person name="van de Wouw A.P."/>
            <person name="Couloux A."/>
            <person name="Dominguez V."/>
            <person name="Anthouard V."/>
            <person name="Bally P."/>
            <person name="Bourras S."/>
            <person name="Cozijnsen A.J."/>
            <person name="Ciuffetti L.M."/>
            <person name="Degrave A."/>
            <person name="Dilmaghani A."/>
            <person name="Duret L."/>
            <person name="Fudal I."/>
            <person name="Goodwin S.B."/>
            <person name="Gout L."/>
            <person name="Glaser N."/>
            <person name="Linglin J."/>
            <person name="Kema G.H.J."/>
            <person name="Lapalu N."/>
            <person name="Lawrence C.B."/>
            <person name="May K."/>
            <person name="Meyer M."/>
            <person name="Ollivier B."/>
            <person name="Poulain J."/>
            <person name="Schoch C.L."/>
            <person name="Simon A."/>
            <person name="Spatafora J.W."/>
            <person name="Stachowiak A."/>
            <person name="Turgeon B.G."/>
            <person name="Tyler B.M."/>
            <person name="Vincent D."/>
            <person name="Weissenbach J."/>
            <person name="Amselem J."/>
            <person name="Quesneville H."/>
            <person name="Oliver R.P."/>
            <person name="Wincker P."/>
            <person name="Balesdent M.-H."/>
            <person name="Howlett B.J."/>
        </authorList>
    </citation>
    <scope>NUCLEOTIDE SEQUENCE [LARGE SCALE GENOMIC DNA]</scope>
    <source>
        <strain evidence="2">JN3 / isolate v23.1.3 / race Av1-4-5-6-7-8</strain>
    </source>
</reference>
<evidence type="ECO:0000313" key="1">
    <source>
        <dbReference type="EMBL" id="CBX91547.1"/>
    </source>
</evidence>
<sequence>MWNFTASGWVECNEIVQRRQSRRQGRFACSCTIHYFRLRSNKSAFTRTEESDKSIHHAVTSK</sequence>
<proteinExistence type="predicted"/>
<dbReference type="Proteomes" id="UP000002668">
    <property type="component" value="Genome"/>
</dbReference>
<dbReference type="VEuPathDB" id="FungiDB:LEMA_uP070550.1"/>
<gene>
    <name evidence="1" type="ORF">LEMA_uP070550.1</name>
</gene>
<dbReference type="HOGENOM" id="CLU_2904592_0_0_1"/>
<protein>
    <submittedName>
        <fullName evidence="1">Predicted protein</fullName>
    </submittedName>
</protein>
<dbReference type="EMBL" id="FP929072">
    <property type="protein sequence ID" value="CBX91547.1"/>
    <property type="molecule type" value="Genomic_DNA"/>
</dbReference>
<dbReference type="InParanoid" id="E4ZJB6"/>
<organism evidence="2">
    <name type="scientific">Leptosphaeria maculans (strain JN3 / isolate v23.1.3 / race Av1-4-5-6-7-8)</name>
    <name type="common">Blackleg fungus</name>
    <name type="synonym">Phoma lingam</name>
    <dbReference type="NCBI Taxonomy" id="985895"/>
    <lineage>
        <taxon>Eukaryota</taxon>
        <taxon>Fungi</taxon>
        <taxon>Dikarya</taxon>
        <taxon>Ascomycota</taxon>
        <taxon>Pezizomycotina</taxon>
        <taxon>Dothideomycetes</taxon>
        <taxon>Pleosporomycetidae</taxon>
        <taxon>Pleosporales</taxon>
        <taxon>Pleosporineae</taxon>
        <taxon>Leptosphaeriaceae</taxon>
        <taxon>Plenodomus</taxon>
        <taxon>Plenodomus lingam/Leptosphaeria maculans species complex</taxon>
    </lineage>
</organism>